<dbReference type="InterPro" id="IPR036322">
    <property type="entry name" value="WD40_repeat_dom_sf"/>
</dbReference>
<feature type="repeat" description="WD" evidence="7">
    <location>
        <begin position="452"/>
        <end position="492"/>
    </location>
</feature>
<evidence type="ECO:0000256" key="8">
    <source>
        <dbReference type="SAM" id="MobiDB-lite"/>
    </source>
</evidence>
<protein>
    <recommendedName>
        <fullName evidence="6">Pleiotropic regulator 1</fullName>
    </recommendedName>
</protein>
<accession>A0A3M6TAL0</accession>
<feature type="repeat" description="WD" evidence="7">
    <location>
        <begin position="369"/>
        <end position="410"/>
    </location>
</feature>
<feature type="repeat" description="WD" evidence="7">
    <location>
        <begin position="285"/>
        <end position="326"/>
    </location>
</feature>
<dbReference type="InterPro" id="IPR015943">
    <property type="entry name" value="WD40/YVTN_repeat-like_dom_sf"/>
</dbReference>
<feature type="repeat" description="WD" evidence="7">
    <location>
        <begin position="327"/>
        <end position="368"/>
    </location>
</feature>
<keyword evidence="1 7" id="KW-0853">WD repeat</keyword>
<reference evidence="9 10" key="1">
    <citation type="journal article" date="2018" name="Sci. Rep.">
        <title>Comparative analysis of the Pocillopora damicornis genome highlights role of immune system in coral evolution.</title>
        <authorList>
            <person name="Cunning R."/>
            <person name="Bay R.A."/>
            <person name="Gillette P."/>
            <person name="Baker A.C."/>
            <person name="Traylor-Knowles N."/>
        </authorList>
    </citation>
    <scope>NUCLEOTIDE SEQUENCE [LARGE SCALE GENOMIC DNA]</scope>
    <source>
        <strain evidence="9">RSMAS</strain>
        <tissue evidence="9">Whole animal</tissue>
    </source>
</reference>
<dbReference type="InterPro" id="IPR020472">
    <property type="entry name" value="WD40_PAC1"/>
</dbReference>
<proteinExistence type="inferred from homology"/>
<dbReference type="SMART" id="SM00320">
    <property type="entry name" value="WD40"/>
    <property type="match status" value="7"/>
</dbReference>
<dbReference type="PROSITE" id="PS50294">
    <property type="entry name" value="WD_REPEATS_REGION"/>
    <property type="match status" value="5"/>
</dbReference>
<dbReference type="Proteomes" id="UP000275408">
    <property type="component" value="Unassembled WGS sequence"/>
</dbReference>
<comment type="caution">
    <text evidence="9">The sequence shown here is derived from an EMBL/GenBank/DDBJ whole genome shotgun (WGS) entry which is preliminary data.</text>
</comment>
<organism evidence="9 10">
    <name type="scientific">Pocillopora damicornis</name>
    <name type="common">Cauliflower coral</name>
    <name type="synonym">Millepora damicornis</name>
    <dbReference type="NCBI Taxonomy" id="46731"/>
    <lineage>
        <taxon>Eukaryota</taxon>
        <taxon>Metazoa</taxon>
        <taxon>Cnidaria</taxon>
        <taxon>Anthozoa</taxon>
        <taxon>Hexacorallia</taxon>
        <taxon>Scleractinia</taxon>
        <taxon>Astrocoeniina</taxon>
        <taxon>Pocilloporidae</taxon>
        <taxon>Pocillopora</taxon>
    </lineage>
</organism>
<evidence type="ECO:0000256" key="6">
    <source>
        <dbReference type="ARBA" id="ARBA00073631"/>
    </source>
</evidence>
<name>A0A3M6TAL0_POCDA</name>
<dbReference type="PROSITE" id="PS00678">
    <property type="entry name" value="WD_REPEATS_1"/>
    <property type="match status" value="2"/>
</dbReference>
<dbReference type="CDD" id="cd00200">
    <property type="entry name" value="WD40"/>
    <property type="match status" value="1"/>
</dbReference>
<dbReference type="GO" id="GO:0071013">
    <property type="term" value="C:catalytic step 2 spliceosome"/>
    <property type="evidence" value="ECO:0007669"/>
    <property type="project" value="TreeGrafter"/>
</dbReference>
<dbReference type="GO" id="GO:0000398">
    <property type="term" value="P:mRNA splicing, via spliceosome"/>
    <property type="evidence" value="ECO:0007669"/>
    <property type="project" value="InterPro"/>
</dbReference>
<feature type="region of interest" description="Disordered" evidence="8">
    <location>
        <begin position="169"/>
        <end position="202"/>
    </location>
</feature>
<evidence type="ECO:0000256" key="7">
    <source>
        <dbReference type="PROSITE-ProRule" id="PRU00221"/>
    </source>
</evidence>
<evidence type="ECO:0000256" key="4">
    <source>
        <dbReference type="ARBA" id="ARBA00046238"/>
    </source>
</evidence>
<dbReference type="PROSITE" id="PS50082">
    <property type="entry name" value="WD_REPEATS_2"/>
    <property type="match status" value="5"/>
</dbReference>
<evidence type="ECO:0000313" key="9">
    <source>
        <dbReference type="EMBL" id="RMX38328.1"/>
    </source>
</evidence>
<dbReference type="OrthoDB" id="10256122at2759"/>
<dbReference type="GO" id="GO:0071011">
    <property type="term" value="C:precatalytic spliceosome"/>
    <property type="evidence" value="ECO:0007669"/>
    <property type="project" value="TreeGrafter"/>
</dbReference>
<dbReference type="PANTHER" id="PTHR19923:SF0">
    <property type="entry name" value="PLEIOTROPIC REGULATOR 1"/>
    <property type="match status" value="1"/>
</dbReference>
<comment type="similarity">
    <text evidence="3">Belongs to the WD repeat PRL1/PRL2 family.</text>
</comment>
<dbReference type="InterPro" id="IPR001680">
    <property type="entry name" value="WD40_rpt"/>
</dbReference>
<dbReference type="InterPro" id="IPR019775">
    <property type="entry name" value="WD40_repeat_CS"/>
</dbReference>
<keyword evidence="10" id="KW-1185">Reference proteome</keyword>
<dbReference type="STRING" id="46731.A0A3M6TAL0"/>
<dbReference type="Pfam" id="PF00400">
    <property type="entry name" value="WD40"/>
    <property type="match status" value="7"/>
</dbReference>
<feature type="repeat" description="WD" evidence="7">
    <location>
        <begin position="243"/>
        <end position="284"/>
    </location>
</feature>
<dbReference type="PRINTS" id="PR00320">
    <property type="entry name" value="GPROTEINBRPT"/>
</dbReference>
<dbReference type="SUPFAM" id="SSF50978">
    <property type="entry name" value="WD40 repeat-like"/>
    <property type="match status" value="1"/>
</dbReference>
<comment type="function">
    <text evidence="4">Involved in pre-mRNA splicing as component of the spliceosome. Component of the PRP19-CDC5L complex that forms an integral part of the spliceosome and is required for activating pre-mRNA splicing. As a component of the minor spliceosome, involved in the splicing of U12-type introns in pre-mRNAs.</text>
</comment>
<dbReference type="AlphaFoldDB" id="A0A3M6TAL0"/>
<gene>
    <name evidence="9" type="ORF">pdam_00005523</name>
</gene>
<dbReference type="Gene3D" id="2.130.10.10">
    <property type="entry name" value="YVTN repeat-like/Quinoprotein amine dehydrogenase"/>
    <property type="match status" value="1"/>
</dbReference>
<evidence type="ECO:0000313" key="10">
    <source>
        <dbReference type="Proteomes" id="UP000275408"/>
    </source>
</evidence>
<dbReference type="PANTHER" id="PTHR19923">
    <property type="entry name" value="WD40 REPEAT PROTEINPRL1/PRL2-RELATED"/>
    <property type="match status" value="1"/>
</dbReference>
<evidence type="ECO:0000256" key="2">
    <source>
        <dbReference type="ARBA" id="ARBA00022737"/>
    </source>
</evidence>
<dbReference type="EMBL" id="RCHS01004020">
    <property type="protein sequence ID" value="RMX38328.1"/>
    <property type="molecule type" value="Genomic_DNA"/>
</dbReference>
<dbReference type="FunFam" id="2.130.10.10:FF:000012">
    <property type="entry name" value="Putative pleiotropic regulator 1"/>
    <property type="match status" value="1"/>
</dbReference>
<dbReference type="GO" id="GO:0000974">
    <property type="term" value="C:Prp19 complex"/>
    <property type="evidence" value="ECO:0007669"/>
    <property type="project" value="TreeGrafter"/>
</dbReference>
<evidence type="ECO:0000256" key="5">
    <source>
        <dbReference type="ARBA" id="ARBA00062641"/>
    </source>
</evidence>
<evidence type="ECO:0000256" key="3">
    <source>
        <dbReference type="ARBA" id="ARBA00025726"/>
    </source>
</evidence>
<evidence type="ECO:0000256" key="1">
    <source>
        <dbReference type="ARBA" id="ARBA00022574"/>
    </source>
</evidence>
<comment type="subunit">
    <text evidence="5">Identified in the spliceosome C complex. Component of the PRP19-CDC5L splicing complex composed of a core complex comprising a homotetramer of PRPF19, CDC5L, PLRG1 and BCAS2, and at least three less stably associated proteins CTNNBL1, CWC15 and HSPA8. Interacts (via its WD40 repeat domain) directly with CDC5L (via its C-terminal); the interaction is required for mRNA splicing but not for spliceosome assembly. Component of the minor spliceosome, which splices U12-type introns. Within this complex, interacts with CRIPT. Also interacts directly in the complex with BCAS2 and PRPF19. Interacts with USB1.</text>
</comment>
<dbReference type="InterPro" id="IPR045241">
    <property type="entry name" value="Prp46/PLRG1-like"/>
</dbReference>
<keyword evidence="2" id="KW-0677">Repeat</keyword>
<sequence>MSRSVWQKVAGESSLYQLLSIFHSRTSNQRLNIKRLCVVPTFKMAEDIVKHSVHTLVFRSLKRSHDMFLHDNALPLKRDQKSDEVKRLCKVRDEYFVVKDLVPAKENTASNRNPATGEYPSQEVSDVPPLIQGSHPYPSAPGVALTADTAANIRSPSQAGVQQLMSGLPPSAAQLQSQKESPGVLAIQQKASASGGKERLGPSSKALVSVGGNKSSTALIQQKKAATLPKPQWHPPWKLMRVISGHTGWVRSVAVEPGNQWFATGSADRTIKIWELGSGKLKLSLTGHISTVRGLAVSPRQPYLFSCGEDKQVKCWDLEYNKVVRHYHGHLSAIYSLDLHPTIDVLFTCGRDATTRVWDMRTKACIHTLTGHTSTVAVVKAQAAEPQVVTGSHDCTIRLWDLAAGKSKVTLTNHKKSVRSVVLHPTQFSFASASPDNIKQWKFPDGNFLQNLIGHNSIVNCMAVNPDGVLVSGGDNGTMHFWDWRTGYNFQRLQAAVQPGSLDSEAGIFAMTFDLSSSRLITCEADKTVKIYKEDDTASEETHPVSWKPEILKRKRY</sequence>